<name>L9KRV8_TUPCH</name>
<sequence length="99" mass="10526">MAVPPGLSALPRVLGPGGSGWLWELAGQQAQGDRGTRTSLGLAWETLRDSFLCADRRASWCQPWLSCSLGLRISTSKPVSAVLPLPPPHGQQLLGRGQP</sequence>
<keyword evidence="2" id="KW-1185">Reference proteome</keyword>
<reference evidence="2" key="2">
    <citation type="journal article" date="2013" name="Nat. Commun.">
        <title>Genome of the Chinese tree shrew.</title>
        <authorList>
            <person name="Fan Y."/>
            <person name="Huang Z.Y."/>
            <person name="Cao C.C."/>
            <person name="Chen C.S."/>
            <person name="Chen Y.X."/>
            <person name="Fan D.D."/>
            <person name="He J."/>
            <person name="Hou H.L."/>
            <person name="Hu L."/>
            <person name="Hu X.T."/>
            <person name="Jiang X.T."/>
            <person name="Lai R."/>
            <person name="Lang Y.S."/>
            <person name="Liang B."/>
            <person name="Liao S.G."/>
            <person name="Mu D."/>
            <person name="Ma Y.Y."/>
            <person name="Niu Y.Y."/>
            <person name="Sun X.Q."/>
            <person name="Xia J.Q."/>
            <person name="Xiao J."/>
            <person name="Xiong Z.Q."/>
            <person name="Xu L."/>
            <person name="Yang L."/>
            <person name="Zhang Y."/>
            <person name="Zhao W."/>
            <person name="Zhao X.D."/>
            <person name="Zheng Y.T."/>
            <person name="Zhou J.M."/>
            <person name="Zhu Y.B."/>
            <person name="Zhang G.J."/>
            <person name="Wang J."/>
            <person name="Yao Y.G."/>
        </authorList>
    </citation>
    <scope>NUCLEOTIDE SEQUENCE [LARGE SCALE GENOMIC DNA]</scope>
</reference>
<dbReference type="Proteomes" id="UP000011518">
    <property type="component" value="Unassembled WGS sequence"/>
</dbReference>
<evidence type="ECO:0000313" key="1">
    <source>
        <dbReference type="EMBL" id="ELW65491.1"/>
    </source>
</evidence>
<accession>L9KRV8</accession>
<dbReference type="InParanoid" id="L9KRV8"/>
<dbReference type="EMBL" id="KB320685">
    <property type="protein sequence ID" value="ELW65491.1"/>
    <property type="molecule type" value="Genomic_DNA"/>
</dbReference>
<dbReference type="AlphaFoldDB" id="L9KRV8"/>
<reference evidence="2" key="1">
    <citation type="submission" date="2012-07" db="EMBL/GenBank/DDBJ databases">
        <title>Genome of the Chinese tree shrew, a rising model animal genetically related to primates.</title>
        <authorList>
            <person name="Zhang G."/>
            <person name="Fan Y."/>
            <person name="Yao Y."/>
            <person name="Huang Z."/>
        </authorList>
    </citation>
    <scope>NUCLEOTIDE SEQUENCE [LARGE SCALE GENOMIC DNA]</scope>
</reference>
<gene>
    <name evidence="1" type="ORF">TREES_T100008998</name>
</gene>
<protein>
    <submittedName>
        <fullName evidence="1">Uncharacterized protein</fullName>
    </submittedName>
</protein>
<organism evidence="1 2">
    <name type="scientific">Tupaia chinensis</name>
    <name type="common">Chinese tree shrew</name>
    <name type="synonym">Tupaia belangeri chinensis</name>
    <dbReference type="NCBI Taxonomy" id="246437"/>
    <lineage>
        <taxon>Eukaryota</taxon>
        <taxon>Metazoa</taxon>
        <taxon>Chordata</taxon>
        <taxon>Craniata</taxon>
        <taxon>Vertebrata</taxon>
        <taxon>Euteleostomi</taxon>
        <taxon>Mammalia</taxon>
        <taxon>Eutheria</taxon>
        <taxon>Euarchontoglires</taxon>
        <taxon>Scandentia</taxon>
        <taxon>Tupaiidae</taxon>
        <taxon>Tupaia</taxon>
    </lineage>
</organism>
<evidence type="ECO:0000313" key="2">
    <source>
        <dbReference type="Proteomes" id="UP000011518"/>
    </source>
</evidence>
<proteinExistence type="predicted"/>